<evidence type="ECO:0000313" key="2">
    <source>
        <dbReference type="Proteomes" id="UP000034201"/>
    </source>
</evidence>
<dbReference type="EMBL" id="LCQQ01000089">
    <property type="protein sequence ID" value="KKW18206.1"/>
    <property type="molecule type" value="Genomic_DNA"/>
</dbReference>
<protein>
    <submittedName>
        <fullName evidence="1">Uncharacterized protein</fullName>
    </submittedName>
</protein>
<evidence type="ECO:0000313" key="1">
    <source>
        <dbReference type="EMBL" id="KKW18206.1"/>
    </source>
</evidence>
<sequence>MGLLVKVCVPPHVLEVVVPKARENTAPEVPIIEGEFVTERGYVPVREDVATFAKVFTPEKYGMLPITAAVEVESPPNEIAGVDPFEEIIGQVPVTAVIVPPPPPTHVPFTAKQPAERLMPLAAVELAEVPDRFKYVALIPAPKVEVAEPNMLVAPLLPTHSPFVADKSVDEAFPKVERLVTVRVPPVKISVLIVVEAIAATALKISPTAIART</sequence>
<dbReference type="AlphaFoldDB" id="A0A0G1WHG8"/>
<reference evidence="1 2" key="1">
    <citation type="journal article" date="2015" name="Nature">
        <title>rRNA introns, odd ribosomes, and small enigmatic genomes across a large radiation of phyla.</title>
        <authorList>
            <person name="Brown C.T."/>
            <person name="Hug L.A."/>
            <person name="Thomas B.C."/>
            <person name="Sharon I."/>
            <person name="Castelle C.J."/>
            <person name="Singh A."/>
            <person name="Wilkins M.J."/>
            <person name="Williams K.H."/>
            <person name="Banfield J.F."/>
        </authorList>
    </citation>
    <scope>NUCLEOTIDE SEQUENCE [LARGE SCALE GENOMIC DNA]</scope>
</reference>
<dbReference type="Proteomes" id="UP000034201">
    <property type="component" value="Unassembled WGS sequence"/>
</dbReference>
<proteinExistence type="predicted"/>
<gene>
    <name evidence="1" type="ORF">UY61_C0089G0009</name>
</gene>
<comment type="caution">
    <text evidence="1">The sequence shown here is derived from an EMBL/GenBank/DDBJ whole genome shotgun (WGS) entry which is preliminary data.</text>
</comment>
<organism evidence="1 2">
    <name type="scientific">Candidatus Adlerbacteria bacterium GW2011_GWC1_50_9</name>
    <dbReference type="NCBI Taxonomy" id="1618608"/>
    <lineage>
        <taxon>Bacteria</taxon>
        <taxon>Candidatus Adleribacteriota</taxon>
    </lineage>
</organism>
<name>A0A0G1WHG8_9BACT</name>
<accession>A0A0G1WHG8</accession>